<dbReference type="EMBL" id="OU503040">
    <property type="protein sequence ID" value="CAI9761803.1"/>
    <property type="molecule type" value="Genomic_DNA"/>
</dbReference>
<dbReference type="InterPro" id="IPR017930">
    <property type="entry name" value="Myb_dom"/>
</dbReference>
<comment type="function">
    <text evidence="7">Transcription factor.</text>
</comment>
<dbReference type="InterPro" id="IPR009057">
    <property type="entry name" value="Homeodomain-like_sf"/>
</dbReference>
<evidence type="ECO:0000259" key="10">
    <source>
        <dbReference type="PROSITE" id="PS51294"/>
    </source>
</evidence>
<dbReference type="InterPro" id="IPR001005">
    <property type="entry name" value="SANT/Myb"/>
</dbReference>
<feature type="region of interest" description="Disordered" evidence="8">
    <location>
        <begin position="201"/>
        <end position="226"/>
    </location>
</feature>
<evidence type="ECO:0000256" key="1">
    <source>
        <dbReference type="ARBA" id="ARBA00004123"/>
    </source>
</evidence>
<dbReference type="AlphaFoldDB" id="A0AAD2DRF8"/>
<dbReference type="SMART" id="SM00717">
    <property type="entry name" value="SANT"/>
    <property type="match status" value="2"/>
</dbReference>
<evidence type="ECO:0000256" key="8">
    <source>
        <dbReference type="SAM" id="MobiDB-lite"/>
    </source>
</evidence>
<dbReference type="CDD" id="cd00167">
    <property type="entry name" value="SANT"/>
    <property type="match status" value="2"/>
</dbReference>
<organism evidence="11 12">
    <name type="scientific">Fraxinus pennsylvanica</name>
    <dbReference type="NCBI Taxonomy" id="56036"/>
    <lineage>
        <taxon>Eukaryota</taxon>
        <taxon>Viridiplantae</taxon>
        <taxon>Streptophyta</taxon>
        <taxon>Embryophyta</taxon>
        <taxon>Tracheophyta</taxon>
        <taxon>Spermatophyta</taxon>
        <taxon>Magnoliopsida</taxon>
        <taxon>eudicotyledons</taxon>
        <taxon>Gunneridae</taxon>
        <taxon>Pentapetalae</taxon>
        <taxon>asterids</taxon>
        <taxon>lamiids</taxon>
        <taxon>Lamiales</taxon>
        <taxon>Oleaceae</taxon>
        <taxon>Oleeae</taxon>
        <taxon>Fraxinus</taxon>
    </lineage>
</organism>
<evidence type="ECO:0000256" key="3">
    <source>
        <dbReference type="ARBA" id="ARBA00023015"/>
    </source>
</evidence>
<feature type="domain" description="Myb-like" evidence="9">
    <location>
        <begin position="92"/>
        <end position="144"/>
    </location>
</feature>
<reference evidence="11" key="1">
    <citation type="submission" date="2023-05" db="EMBL/GenBank/DDBJ databases">
        <authorList>
            <person name="Huff M."/>
        </authorList>
    </citation>
    <scope>NUCLEOTIDE SEQUENCE</scope>
</reference>
<accession>A0AAD2DRF8</accession>
<evidence type="ECO:0000313" key="12">
    <source>
        <dbReference type="Proteomes" id="UP000834106"/>
    </source>
</evidence>
<protein>
    <submittedName>
        <fullName evidence="11">Uncharacterized protein</fullName>
    </submittedName>
</protein>
<dbReference type="Proteomes" id="UP000834106">
    <property type="component" value="Chromosome 5"/>
</dbReference>
<dbReference type="GO" id="GO:0051707">
    <property type="term" value="P:response to other organism"/>
    <property type="evidence" value="ECO:0007669"/>
    <property type="project" value="UniProtKB-ARBA"/>
</dbReference>
<dbReference type="SUPFAM" id="SSF46689">
    <property type="entry name" value="Homeodomain-like"/>
    <property type="match status" value="1"/>
</dbReference>
<feature type="domain" description="HTH myb-type" evidence="10">
    <location>
        <begin position="145"/>
        <end position="199"/>
    </location>
</feature>
<evidence type="ECO:0000256" key="7">
    <source>
        <dbReference type="ARBA" id="ARBA00057804"/>
    </source>
</evidence>
<dbReference type="GO" id="GO:0005634">
    <property type="term" value="C:nucleus"/>
    <property type="evidence" value="ECO:0007669"/>
    <property type="project" value="UniProtKB-SubCell"/>
</dbReference>
<keyword evidence="5" id="KW-0804">Transcription</keyword>
<keyword evidence="3" id="KW-0805">Transcription regulation</keyword>
<dbReference type="InterPro" id="IPR015495">
    <property type="entry name" value="Myb_TF_plants"/>
</dbReference>
<evidence type="ECO:0000256" key="5">
    <source>
        <dbReference type="ARBA" id="ARBA00023163"/>
    </source>
</evidence>
<dbReference type="PANTHER" id="PTHR10641">
    <property type="entry name" value="MYB FAMILY TRANSCRIPTION FACTOR"/>
    <property type="match status" value="1"/>
</dbReference>
<dbReference type="GO" id="GO:0000976">
    <property type="term" value="F:transcription cis-regulatory region binding"/>
    <property type="evidence" value="ECO:0007669"/>
    <property type="project" value="UniProtKB-ARBA"/>
</dbReference>
<dbReference type="PROSITE" id="PS50090">
    <property type="entry name" value="MYB_LIKE"/>
    <property type="match status" value="2"/>
</dbReference>
<proteinExistence type="predicted"/>
<dbReference type="PANTHER" id="PTHR10641:SF586">
    <property type="entry name" value="TRANSCRIPTION FACTOR MYB16"/>
    <property type="match status" value="1"/>
</dbReference>
<dbReference type="FunFam" id="1.10.10.60:FF:000001">
    <property type="entry name" value="MYB-related transcription factor"/>
    <property type="match status" value="1"/>
</dbReference>
<dbReference type="Gene3D" id="1.10.10.60">
    <property type="entry name" value="Homeodomain-like"/>
    <property type="match status" value="2"/>
</dbReference>
<feature type="region of interest" description="Disordered" evidence="8">
    <location>
        <begin position="1"/>
        <end position="98"/>
    </location>
</feature>
<feature type="domain" description="HTH myb-type" evidence="10">
    <location>
        <begin position="96"/>
        <end position="144"/>
    </location>
</feature>
<feature type="domain" description="Myb-like" evidence="9">
    <location>
        <begin position="145"/>
        <end position="195"/>
    </location>
</feature>
<evidence type="ECO:0000259" key="9">
    <source>
        <dbReference type="PROSITE" id="PS50090"/>
    </source>
</evidence>
<comment type="subcellular location">
    <subcellularLocation>
        <location evidence="1">Nucleus</location>
    </subcellularLocation>
</comment>
<feature type="compositionally biased region" description="Polar residues" evidence="8">
    <location>
        <begin position="75"/>
        <end position="91"/>
    </location>
</feature>
<dbReference type="Pfam" id="PF00249">
    <property type="entry name" value="Myb_DNA-binding"/>
    <property type="match status" value="2"/>
</dbReference>
<keyword evidence="4" id="KW-0238">DNA-binding</keyword>
<dbReference type="PROSITE" id="PS51294">
    <property type="entry name" value="HTH_MYB"/>
    <property type="match status" value="2"/>
</dbReference>
<keyword evidence="12" id="KW-1185">Reference proteome</keyword>
<evidence type="ECO:0000256" key="2">
    <source>
        <dbReference type="ARBA" id="ARBA00022737"/>
    </source>
</evidence>
<gene>
    <name evidence="11" type="ORF">FPE_LOCUS9233</name>
</gene>
<evidence type="ECO:0000256" key="4">
    <source>
        <dbReference type="ARBA" id="ARBA00023125"/>
    </source>
</evidence>
<evidence type="ECO:0000256" key="6">
    <source>
        <dbReference type="ARBA" id="ARBA00023242"/>
    </source>
</evidence>
<evidence type="ECO:0000313" key="11">
    <source>
        <dbReference type="EMBL" id="CAI9761803.1"/>
    </source>
</evidence>
<name>A0AAD2DRF8_9LAMI</name>
<sequence>MGNGGKREKRGGGTWLRLRQPPIPNSAAQGPEKSPDHHMGDDRRASTPPHRGAPPTPGLKSGVVVPGKLGKSRTETSLRNPNMGTSSTSPEKVQMKKGPWTRDEDHKLLAYIEQHGHGRWRDLPTKAGIQRCGKSCRLRWTNYLRPDIKRGKFSLQEEKSIIQLHALLGNRWSAIATHLPKRTDNEIKNYWNTRLKKRLSRMGIDPVTHKPKNQPGKDRAQSKNAANLSHMAQWESARLEAEARFLRQSKLVSNPYFSRPHHTATSLPPLAPPPPPPLPPCLDILKVWQGTCKSFFTPTGTLESPTSTLNFSSNMLPVEEPHQSIPNIFVPSTNITSVENSSALCGYEKNHTSFETNDILMEDPIQLMDRYNHIDLPISADNYNIVAGPEGFEDIKDYWNDILNSVNSPVFQPFRFAS</sequence>
<keyword evidence="6" id="KW-0539">Nucleus</keyword>
<keyword evidence="2" id="KW-0677">Repeat</keyword>
<dbReference type="GO" id="GO:0080090">
    <property type="term" value="P:regulation of primary metabolic process"/>
    <property type="evidence" value="ECO:0007669"/>
    <property type="project" value="UniProtKB-ARBA"/>
</dbReference>
<feature type="compositionally biased region" description="Basic and acidic residues" evidence="8">
    <location>
        <begin position="33"/>
        <end position="45"/>
    </location>
</feature>
<dbReference type="FunFam" id="1.10.10.60:FF:000394">
    <property type="entry name" value="MYB transcription factor"/>
    <property type="match status" value="1"/>
</dbReference>